<evidence type="ECO:0000313" key="5">
    <source>
        <dbReference type="Proteomes" id="UP000093695"/>
    </source>
</evidence>
<sequence length="1042" mass="113245">MSAVLIGRDHPAGVLRAEIARATESHGGLVLVTGEAGIGKTTLVTGAAEEAKRLGALVLNGSCWDSASAPGYWPWTQVVRGLRRSVGPGRWAAMADSELDVLLGEARGDGAPDGFRLYDAVTSVLVSASQDQPVVVVLDDLHWADTASLRLLEFAAQHTWFERLLLIGTYRDVEVETTGHPLRSLMLPLLAKATSVTLTGLEPDEVGALMARTAGAEPDEELVAEVHRRTGGNPFFVEQTARLWHSGGSAETIAPGVADALQRRLSLLPQPVLDLLTTASVLGREFHRRLLAVVAPAPVPQVDRLLDQAVAARLVVVRGQGRFAFAHDLVRETLYASLSDSERQKLHAAVVDAVREPTASPDRLFPADLARHALLAGQELDPDRAVGLMLAAAADATGRMAVEETATHYRRAMETVRDRRRRAVIALELGAHLTRHHDSEEGRQVLDAAAAIVRELDDDDLLARLALTLIRTDHKGLRAGETAVLLAEAHQRLCGRAPGETLSADRMTQELTARIMVTARDDQDDSALQFGLWARHDAISGPGTAAERQRLTDELIALGRRTANAELEHFASSFKWVALLEQGDPRYLGQYQDFVAMADLGRVPSSHLAAMIDQSIIATIQGRFDEAEAHLQRAISGDKNQDQPHFCDLTRLQRWSQWCLQGRFDDLAVLHRESTHDGGHSYGRLLEAITAAQREDAAEAVRLTDLAAEAKPYSRDLEAMWLRCRAQTAAVSRDPERCEAARALLSPYQGEWLVSLHGCEISGPVDLWLGRLDLAQERWNDAVENLTGAAHSAESLRAAAWATEAKSWLAQALLGRNLEDDAATAATILSEVDREAAALGMRQVAARAKETREGARTPAARPAEFRRDEAVWTLCFDGVTARLPDSKGLRDLHFLLGRPGSEVPAVRLLAPEGGEVVVAAKSVGGDAVLDDEAKARYRARLAELDDLIDTATGLGKDARAAALDRERDALLAELRSAAGLGGRTRRFGDEAERARKTVTARIRDTLRKLDDLHPALAAHLRASVTTGSSCRYAPQDKVPWRL</sequence>
<dbReference type="RefSeq" id="WP_044850271.1">
    <property type="nucleotide sequence ID" value="NZ_CP016174.1"/>
</dbReference>
<evidence type="ECO:0000256" key="2">
    <source>
        <dbReference type="ARBA" id="ARBA00022840"/>
    </source>
</evidence>
<dbReference type="InterPro" id="IPR027417">
    <property type="entry name" value="P-loop_NTPase"/>
</dbReference>
<reference evidence="4 5" key="1">
    <citation type="journal article" date="2015" name="Genome Announc.">
        <title>Draft Genome Sequence of Norvancomycin-Producing Strain Amycolatopsis orientalis CPCC200066.</title>
        <authorList>
            <person name="Lei X."/>
            <person name="Yuan F."/>
            <person name="Shi Y."/>
            <person name="Li X."/>
            <person name="Wang L."/>
            <person name="Hong B."/>
        </authorList>
    </citation>
    <scope>NUCLEOTIDE SEQUENCE [LARGE SCALE GENOMIC DNA]</scope>
    <source>
        <strain evidence="4 5">B-37</strain>
    </source>
</reference>
<dbReference type="InterPro" id="IPR041664">
    <property type="entry name" value="AAA_16"/>
</dbReference>
<dbReference type="eggNOG" id="COG3899">
    <property type="taxonomic scope" value="Bacteria"/>
</dbReference>
<dbReference type="STRING" id="31958.SD37_15545"/>
<evidence type="ECO:0000259" key="3">
    <source>
        <dbReference type="Pfam" id="PF13191"/>
    </source>
</evidence>
<evidence type="ECO:0000256" key="1">
    <source>
        <dbReference type="ARBA" id="ARBA00022741"/>
    </source>
</evidence>
<dbReference type="KEGG" id="aori:SD37_15545"/>
<accession>A0A193BXM8</accession>
<dbReference type="SUPFAM" id="SSF52540">
    <property type="entry name" value="P-loop containing nucleoside triphosphate hydrolases"/>
    <property type="match status" value="1"/>
</dbReference>
<dbReference type="GO" id="GO:0005737">
    <property type="term" value="C:cytoplasm"/>
    <property type="evidence" value="ECO:0007669"/>
    <property type="project" value="TreeGrafter"/>
</dbReference>
<protein>
    <submittedName>
        <fullName evidence="4">ATPase</fullName>
    </submittedName>
</protein>
<dbReference type="Gene3D" id="3.40.50.300">
    <property type="entry name" value="P-loop containing nucleotide triphosphate hydrolases"/>
    <property type="match status" value="1"/>
</dbReference>
<dbReference type="EMBL" id="CP016174">
    <property type="protein sequence ID" value="ANN16920.1"/>
    <property type="molecule type" value="Genomic_DNA"/>
</dbReference>
<feature type="domain" description="Orc1-like AAA ATPase" evidence="3">
    <location>
        <begin position="5"/>
        <end position="167"/>
    </location>
</feature>
<dbReference type="Pfam" id="PF13191">
    <property type="entry name" value="AAA_16"/>
    <property type="match status" value="1"/>
</dbReference>
<gene>
    <name evidence="4" type="ORF">SD37_15545</name>
</gene>
<proteinExistence type="predicted"/>
<keyword evidence="2" id="KW-0067">ATP-binding</keyword>
<keyword evidence="5" id="KW-1185">Reference proteome</keyword>
<dbReference type="PANTHER" id="PTHR16305">
    <property type="entry name" value="TESTICULAR SOLUBLE ADENYLYL CYCLASE"/>
    <property type="match status" value="1"/>
</dbReference>
<organism evidence="4 5">
    <name type="scientific">Amycolatopsis orientalis</name>
    <name type="common">Nocardia orientalis</name>
    <dbReference type="NCBI Taxonomy" id="31958"/>
    <lineage>
        <taxon>Bacteria</taxon>
        <taxon>Bacillati</taxon>
        <taxon>Actinomycetota</taxon>
        <taxon>Actinomycetes</taxon>
        <taxon>Pseudonocardiales</taxon>
        <taxon>Pseudonocardiaceae</taxon>
        <taxon>Amycolatopsis</taxon>
    </lineage>
</organism>
<dbReference type="PANTHER" id="PTHR16305:SF28">
    <property type="entry name" value="GUANYLATE CYCLASE DOMAIN-CONTAINING PROTEIN"/>
    <property type="match status" value="1"/>
</dbReference>
<dbReference type="AlphaFoldDB" id="A0A193BXM8"/>
<dbReference type="GO" id="GO:0005524">
    <property type="term" value="F:ATP binding"/>
    <property type="evidence" value="ECO:0007669"/>
    <property type="project" value="UniProtKB-KW"/>
</dbReference>
<keyword evidence="1" id="KW-0547">Nucleotide-binding</keyword>
<evidence type="ECO:0000313" key="4">
    <source>
        <dbReference type="EMBL" id="ANN16920.1"/>
    </source>
</evidence>
<name>A0A193BXM8_AMYOR</name>
<dbReference type="GO" id="GO:0004016">
    <property type="term" value="F:adenylate cyclase activity"/>
    <property type="evidence" value="ECO:0007669"/>
    <property type="project" value="TreeGrafter"/>
</dbReference>
<dbReference type="Proteomes" id="UP000093695">
    <property type="component" value="Chromosome"/>
</dbReference>